<evidence type="ECO:0008006" key="5">
    <source>
        <dbReference type="Google" id="ProtNLM"/>
    </source>
</evidence>
<keyword evidence="1" id="KW-0175">Coiled coil</keyword>
<feature type="transmembrane region" description="Helical" evidence="2">
    <location>
        <begin position="49"/>
        <end position="70"/>
    </location>
</feature>
<feature type="coiled-coil region" evidence="1">
    <location>
        <begin position="270"/>
        <end position="297"/>
    </location>
</feature>
<gene>
    <name evidence="3" type="ORF">BOA8489_01048</name>
</gene>
<dbReference type="OrthoDB" id="9794540at2"/>
<sequence length="397" mass="43349">MDKPDREVELQFTQPYRQILTMLIVLGLVGAGAYVAYPQVAPVFLANPYLNGFIAFVFVIGVFACFWQVYQLVSSVIWIEGFARDRPGHQFTAAPRLLAPLANLLRKRGARMQLGVSSTRSVLDSVATRIDEARDITRYIVNLLIFLGLLGTFYGLATTVPAVVDTIRSLAPQEGDSGVAVFERLMTGLEAQLGGMGVAFASSLLGLAGSLVVGLLELFASHGQNRFYRELEEWLSTITRIGYSADEGGGETAIDTGAIAQLSEHMAERLDQMQAFYEEAASRREAAEDRLGMLANAVSRLADRLGEGDVNAGPDMSAVIHSQERLSEAIETLVTEGTGQVDAESRMRLRSMDVQMLRILEEMSAGRQESLSELRSDLGQLTKAVRDLARDRSGGTY</sequence>
<proteinExistence type="predicted"/>
<keyword evidence="2" id="KW-1133">Transmembrane helix</keyword>
<feature type="transmembrane region" description="Helical" evidence="2">
    <location>
        <begin position="139"/>
        <end position="157"/>
    </location>
</feature>
<keyword evidence="2" id="KW-0812">Transmembrane</keyword>
<name>A0A238IWT8_9RHOB</name>
<dbReference type="EMBL" id="FXXQ01000002">
    <property type="protein sequence ID" value="SMX22949.1"/>
    <property type="molecule type" value="Genomic_DNA"/>
</dbReference>
<dbReference type="AlphaFoldDB" id="A0A238IWT8"/>
<protein>
    <recommendedName>
        <fullName evidence="5">MotA/TolQ/ExbB proton channel family protein</fullName>
    </recommendedName>
</protein>
<evidence type="ECO:0000256" key="1">
    <source>
        <dbReference type="SAM" id="Coils"/>
    </source>
</evidence>
<keyword evidence="4" id="KW-1185">Reference proteome</keyword>
<keyword evidence="2" id="KW-0472">Membrane</keyword>
<dbReference type="RefSeq" id="WP_093972903.1">
    <property type="nucleotide sequence ID" value="NZ_FXXQ01000002.1"/>
</dbReference>
<accession>A0A238IWT8</accession>
<evidence type="ECO:0000313" key="4">
    <source>
        <dbReference type="Proteomes" id="UP000201838"/>
    </source>
</evidence>
<evidence type="ECO:0000256" key="2">
    <source>
        <dbReference type="SAM" id="Phobius"/>
    </source>
</evidence>
<feature type="transmembrane region" description="Helical" evidence="2">
    <location>
        <begin position="20"/>
        <end position="37"/>
    </location>
</feature>
<feature type="transmembrane region" description="Helical" evidence="2">
    <location>
        <begin position="193"/>
        <end position="219"/>
    </location>
</feature>
<evidence type="ECO:0000313" key="3">
    <source>
        <dbReference type="EMBL" id="SMX22949.1"/>
    </source>
</evidence>
<organism evidence="3 4">
    <name type="scientific">Boseongicola aestuarii</name>
    <dbReference type="NCBI Taxonomy" id="1470561"/>
    <lineage>
        <taxon>Bacteria</taxon>
        <taxon>Pseudomonadati</taxon>
        <taxon>Pseudomonadota</taxon>
        <taxon>Alphaproteobacteria</taxon>
        <taxon>Rhodobacterales</taxon>
        <taxon>Paracoccaceae</taxon>
        <taxon>Boseongicola</taxon>
    </lineage>
</organism>
<dbReference type="Proteomes" id="UP000201838">
    <property type="component" value="Unassembled WGS sequence"/>
</dbReference>
<reference evidence="3 4" key="1">
    <citation type="submission" date="2017-05" db="EMBL/GenBank/DDBJ databases">
        <authorList>
            <person name="Song R."/>
            <person name="Chenine A.L."/>
            <person name="Ruprecht R.M."/>
        </authorList>
    </citation>
    <scope>NUCLEOTIDE SEQUENCE [LARGE SCALE GENOMIC DNA]</scope>
    <source>
        <strain evidence="3 4">CECT 8489</strain>
    </source>
</reference>